<accession>A0A485KV05</accession>
<reference evidence="3 4" key="1">
    <citation type="submission" date="2019-03" db="EMBL/GenBank/DDBJ databases">
        <authorList>
            <person name="Gaulin E."/>
            <person name="Dumas B."/>
        </authorList>
    </citation>
    <scope>NUCLEOTIDE SEQUENCE [LARGE SCALE GENOMIC DNA]</scope>
    <source>
        <strain evidence="3">CBS 568.67</strain>
    </source>
</reference>
<proteinExistence type="predicted"/>
<feature type="signal peptide" evidence="1">
    <location>
        <begin position="1"/>
        <end position="20"/>
    </location>
</feature>
<keyword evidence="1" id="KW-0732">Signal</keyword>
<dbReference type="AlphaFoldDB" id="A0A485KV05"/>
<keyword evidence="4" id="KW-1185">Reference proteome</keyword>
<protein>
    <submittedName>
        <fullName evidence="3">Aste57867_12052 protein</fullName>
    </submittedName>
</protein>
<organism evidence="3 4">
    <name type="scientific">Aphanomyces stellatus</name>
    <dbReference type="NCBI Taxonomy" id="120398"/>
    <lineage>
        <taxon>Eukaryota</taxon>
        <taxon>Sar</taxon>
        <taxon>Stramenopiles</taxon>
        <taxon>Oomycota</taxon>
        <taxon>Saprolegniomycetes</taxon>
        <taxon>Saprolegniales</taxon>
        <taxon>Verrucalvaceae</taxon>
        <taxon>Aphanomyces</taxon>
    </lineage>
</organism>
<evidence type="ECO:0000256" key="1">
    <source>
        <dbReference type="SAM" id="SignalP"/>
    </source>
</evidence>
<reference evidence="2" key="2">
    <citation type="submission" date="2019-06" db="EMBL/GenBank/DDBJ databases">
        <title>Genomics analysis of Aphanomyces spp. identifies a new class of oomycete effector associated with host adaptation.</title>
        <authorList>
            <person name="Gaulin E."/>
        </authorList>
    </citation>
    <scope>NUCLEOTIDE SEQUENCE</scope>
    <source>
        <strain evidence="2">CBS 578.67</strain>
    </source>
</reference>
<name>A0A485KV05_9STRA</name>
<feature type="chain" id="PRO_5036116193" evidence="1">
    <location>
        <begin position="21"/>
        <end position="230"/>
    </location>
</feature>
<evidence type="ECO:0000313" key="3">
    <source>
        <dbReference type="EMBL" id="VFT88907.1"/>
    </source>
</evidence>
<evidence type="ECO:0000313" key="4">
    <source>
        <dbReference type="Proteomes" id="UP000332933"/>
    </source>
</evidence>
<gene>
    <name evidence="3" type="primary">Aste57867_12052</name>
    <name evidence="2" type="ORF">As57867_012007</name>
    <name evidence="3" type="ORF">ASTE57867_12052</name>
</gene>
<evidence type="ECO:0000313" key="2">
    <source>
        <dbReference type="EMBL" id="KAF0697280.1"/>
    </source>
</evidence>
<dbReference type="Proteomes" id="UP000332933">
    <property type="component" value="Unassembled WGS sequence"/>
</dbReference>
<sequence>MKFASLTALVAVAAAQDTAGIDCTGLAVTTQAAYGSTCVGDAQNGNGMHTWPVGVPATYCHGWEASDNGGNKQRYSANALKCSEDSTIFYYTLYHGVIDCGAAAKANKVEDRNFTMTCEKKQDNMYGQALDLSCCDTRGTGFQKCVKASPSVQWGNQLVNPKVYANGQVCLNASNTTSAATTTKKVTTTVAPTTAAPTLAPTVAPATTAKSTAASAALGTVALVAAALAL</sequence>
<dbReference type="OrthoDB" id="76162at2759"/>
<dbReference type="EMBL" id="VJMH01005336">
    <property type="protein sequence ID" value="KAF0697280.1"/>
    <property type="molecule type" value="Genomic_DNA"/>
</dbReference>
<dbReference type="EMBL" id="CAADRA010005357">
    <property type="protein sequence ID" value="VFT88907.1"/>
    <property type="molecule type" value="Genomic_DNA"/>
</dbReference>